<dbReference type="EMBL" id="JXTC01000021">
    <property type="protein sequence ID" value="PON98946.1"/>
    <property type="molecule type" value="Genomic_DNA"/>
</dbReference>
<gene>
    <name evidence="1" type="ORF">TorRG33x02_051830</name>
</gene>
<dbReference type="OrthoDB" id="10317884at2759"/>
<evidence type="ECO:0000313" key="2">
    <source>
        <dbReference type="Proteomes" id="UP000237000"/>
    </source>
</evidence>
<comment type="caution">
    <text evidence="1">The sequence shown here is derived from an EMBL/GenBank/DDBJ whole genome shotgun (WGS) entry which is preliminary data.</text>
</comment>
<name>A0A2P5FME4_TREOI</name>
<keyword evidence="2" id="KW-1185">Reference proteome</keyword>
<dbReference type="InParanoid" id="A0A2P5FME4"/>
<sequence length="65" mass="7535">MKKSGSLVTTPSCVLPLEQNWCDLWLDLDTNGDVFSNGWSRIDDEDRIEYLYQNAKSIWLELQAL</sequence>
<evidence type="ECO:0000313" key="1">
    <source>
        <dbReference type="EMBL" id="PON98946.1"/>
    </source>
</evidence>
<organism evidence="1 2">
    <name type="scientific">Trema orientale</name>
    <name type="common">Charcoal tree</name>
    <name type="synonym">Celtis orientalis</name>
    <dbReference type="NCBI Taxonomy" id="63057"/>
    <lineage>
        <taxon>Eukaryota</taxon>
        <taxon>Viridiplantae</taxon>
        <taxon>Streptophyta</taxon>
        <taxon>Embryophyta</taxon>
        <taxon>Tracheophyta</taxon>
        <taxon>Spermatophyta</taxon>
        <taxon>Magnoliopsida</taxon>
        <taxon>eudicotyledons</taxon>
        <taxon>Gunneridae</taxon>
        <taxon>Pentapetalae</taxon>
        <taxon>rosids</taxon>
        <taxon>fabids</taxon>
        <taxon>Rosales</taxon>
        <taxon>Cannabaceae</taxon>
        <taxon>Trema</taxon>
    </lineage>
</organism>
<protein>
    <submittedName>
        <fullName evidence="1">Uncharacterized protein</fullName>
    </submittedName>
</protein>
<reference evidence="2" key="1">
    <citation type="submission" date="2016-06" db="EMBL/GenBank/DDBJ databases">
        <title>Parallel loss of symbiosis genes in relatives of nitrogen-fixing non-legume Parasponia.</title>
        <authorList>
            <person name="Van Velzen R."/>
            <person name="Holmer R."/>
            <person name="Bu F."/>
            <person name="Rutten L."/>
            <person name="Van Zeijl A."/>
            <person name="Liu W."/>
            <person name="Santuari L."/>
            <person name="Cao Q."/>
            <person name="Sharma T."/>
            <person name="Shen D."/>
            <person name="Roswanjaya Y."/>
            <person name="Wardhani T."/>
            <person name="Kalhor M.S."/>
            <person name="Jansen J."/>
            <person name="Van den Hoogen J."/>
            <person name="Gungor B."/>
            <person name="Hartog M."/>
            <person name="Hontelez J."/>
            <person name="Verver J."/>
            <person name="Yang W.-C."/>
            <person name="Schijlen E."/>
            <person name="Repin R."/>
            <person name="Schilthuizen M."/>
            <person name="Schranz E."/>
            <person name="Heidstra R."/>
            <person name="Miyata K."/>
            <person name="Fedorova E."/>
            <person name="Kohlen W."/>
            <person name="Bisseling T."/>
            <person name="Smit S."/>
            <person name="Geurts R."/>
        </authorList>
    </citation>
    <scope>NUCLEOTIDE SEQUENCE [LARGE SCALE GENOMIC DNA]</scope>
    <source>
        <strain evidence="2">cv. RG33-2</strain>
    </source>
</reference>
<accession>A0A2P5FME4</accession>
<dbReference type="AlphaFoldDB" id="A0A2P5FME4"/>
<proteinExistence type="predicted"/>
<dbReference type="Proteomes" id="UP000237000">
    <property type="component" value="Unassembled WGS sequence"/>
</dbReference>